<dbReference type="PANTHER" id="PTHR33237:SF21">
    <property type="entry name" value="TRANSMEMBRANE PROTEIN"/>
    <property type="match status" value="1"/>
</dbReference>
<dbReference type="PANTHER" id="PTHR33237">
    <property type="entry name" value="F2P16.13 PROTEIN-RELATED"/>
    <property type="match status" value="1"/>
</dbReference>
<gene>
    <name evidence="2" type="ORF">ACH5RR_028209</name>
</gene>
<keyword evidence="1" id="KW-1133">Transmembrane helix</keyword>
<feature type="transmembrane region" description="Helical" evidence="1">
    <location>
        <begin position="20"/>
        <end position="38"/>
    </location>
</feature>
<evidence type="ECO:0000256" key="1">
    <source>
        <dbReference type="SAM" id="Phobius"/>
    </source>
</evidence>
<dbReference type="Proteomes" id="UP001630127">
    <property type="component" value="Unassembled WGS sequence"/>
</dbReference>
<evidence type="ECO:0000313" key="3">
    <source>
        <dbReference type="Proteomes" id="UP001630127"/>
    </source>
</evidence>
<dbReference type="EMBL" id="JBJUIK010000012">
    <property type="protein sequence ID" value="KAL3508808.1"/>
    <property type="molecule type" value="Genomic_DNA"/>
</dbReference>
<keyword evidence="1" id="KW-0472">Membrane</keyword>
<name>A0ABD2YPB0_9GENT</name>
<proteinExistence type="predicted"/>
<accession>A0ABD2YPB0</accession>
<organism evidence="2 3">
    <name type="scientific">Cinchona calisaya</name>
    <dbReference type="NCBI Taxonomy" id="153742"/>
    <lineage>
        <taxon>Eukaryota</taxon>
        <taxon>Viridiplantae</taxon>
        <taxon>Streptophyta</taxon>
        <taxon>Embryophyta</taxon>
        <taxon>Tracheophyta</taxon>
        <taxon>Spermatophyta</taxon>
        <taxon>Magnoliopsida</taxon>
        <taxon>eudicotyledons</taxon>
        <taxon>Gunneridae</taxon>
        <taxon>Pentapetalae</taxon>
        <taxon>asterids</taxon>
        <taxon>lamiids</taxon>
        <taxon>Gentianales</taxon>
        <taxon>Rubiaceae</taxon>
        <taxon>Cinchonoideae</taxon>
        <taxon>Cinchoneae</taxon>
        <taxon>Cinchona</taxon>
    </lineage>
</organism>
<evidence type="ECO:0008006" key="4">
    <source>
        <dbReference type="Google" id="ProtNLM"/>
    </source>
</evidence>
<evidence type="ECO:0000313" key="2">
    <source>
        <dbReference type="EMBL" id="KAL3508808.1"/>
    </source>
</evidence>
<keyword evidence="1" id="KW-0812">Transmembrane</keyword>
<protein>
    <recommendedName>
        <fullName evidence="4">Transmembrane protein</fullName>
    </recommendedName>
</protein>
<reference evidence="2 3" key="1">
    <citation type="submission" date="2024-11" db="EMBL/GenBank/DDBJ databases">
        <title>A near-complete genome assembly of Cinchona calisaya.</title>
        <authorList>
            <person name="Lian D.C."/>
            <person name="Zhao X.W."/>
            <person name="Wei L."/>
        </authorList>
    </citation>
    <scope>NUCLEOTIDE SEQUENCE [LARGE SCALE GENOMIC DNA]</scope>
    <source>
        <tissue evidence="2">Nenye</tissue>
    </source>
</reference>
<keyword evidence="3" id="KW-1185">Reference proteome</keyword>
<sequence>MEALWNLEDKWKLSTQEAVAVFACTTFLVIGLCLATFLKRRAKRKKVLIHQEPCNMNDEAKWSDISDQKERKMGGFVKKMLMSSVRWSGVQKSEERRLSGSQRERATLLLVVRGERYDEDHLGRASHNSTSAVWQRPILMGEKCELPRFSGLILYDERGRPIDPHADDGITDDFQEKSSAAAVRTTLRDFL</sequence>
<dbReference type="AlphaFoldDB" id="A0ABD2YPB0"/>
<comment type="caution">
    <text evidence="2">The sequence shown here is derived from an EMBL/GenBank/DDBJ whole genome shotgun (WGS) entry which is preliminary data.</text>
</comment>